<sequence>MGRKLAGLIGIITAALVFGLVPGAQAGQDKVEHSVMHVMAEGKGPTTVGQ</sequence>
<dbReference type="EMBL" id="CP032427">
    <property type="protein sequence ID" value="AYC41740.1"/>
    <property type="molecule type" value="Genomic_DNA"/>
</dbReference>
<gene>
    <name evidence="1" type="ORF">DWG14_06031</name>
</gene>
<reference evidence="1 2" key="1">
    <citation type="submission" date="2018-09" db="EMBL/GenBank/DDBJ databases">
        <title>Production of Trimethoprim by Streptomyces sp. 3E-1.</title>
        <authorList>
            <person name="Kang H.J."/>
            <person name="Kim S.B."/>
        </authorList>
    </citation>
    <scope>NUCLEOTIDE SEQUENCE [LARGE SCALE GENOMIC DNA]</scope>
    <source>
        <strain evidence="1 2">3E-1</strain>
    </source>
</reference>
<evidence type="ECO:0000313" key="2">
    <source>
        <dbReference type="Proteomes" id="UP000265765"/>
    </source>
</evidence>
<dbReference type="GeneID" id="91287296"/>
<evidence type="ECO:0000313" key="1">
    <source>
        <dbReference type="EMBL" id="AYC41740.1"/>
    </source>
</evidence>
<dbReference type="AlphaFoldDB" id="A0AAI8L5J7"/>
<dbReference type="KEGG" id="sge:DWG14_06031"/>
<organism evidence="1 2">
    <name type="scientific">Streptomyces griseorubiginosus</name>
    <dbReference type="NCBI Taxonomy" id="67304"/>
    <lineage>
        <taxon>Bacteria</taxon>
        <taxon>Bacillati</taxon>
        <taxon>Actinomycetota</taxon>
        <taxon>Actinomycetes</taxon>
        <taxon>Kitasatosporales</taxon>
        <taxon>Streptomycetaceae</taxon>
        <taxon>Streptomyces</taxon>
    </lineage>
</organism>
<dbReference type="RefSeq" id="WP_162637246.1">
    <property type="nucleotide sequence ID" value="NZ_CP032427.1"/>
</dbReference>
<dbReference type="Proteomes" id="UP000265765">
    <property type="component" value="Chromosome"/>
</dbReference>
<proteinExistence type="predicted"/>
<name>A0AAI8L5J7_9ACTN</name>
<accession>A0AAI8L5J7</accession>
<protein>
    <submittedName>
        <fullName evidence="1">Uncharacterized protein</fullName>
    </submittedName>
</protein>